<dbReference type="Proteomes" id="UP001519349">
    <property type="component" value="Unassembled WGS sequence"/>
</dbReference>
<keyword evidence="4 6" id="KW-1133">Transmembrane helix</keyword>
<reference evidence="7 8" key="1">
    <citation type="submission" date="2018-05" db="EMBL/GenBank/DDBJ databases">
        <title>Draft genome sequence of Streptococcus panodentis CCUG 70867T.</title>
        <authorList>
            <person name="Salva-Serra F."/>
            <person name="Mendez V."/>
            <person name="Jaen-Luchoro D."/>
            <person name="Gonzales-Siles L."/>
            <person name="Karlsson R."/>
            <person name="Engstrom-Jakobsson H."/>
            <person name="Busquets A."/>
            <person name="Gomila M."/>
            <person name="Pineiro-Iglesias B."/>
            <person name="Bennasar-Figueras A."/>
            <person name="Seeger M."/>
            <person name="Moore E."/>
        </authorList>
    </citation>
    <scope>NUCLEOTIDE SEQUENCE [LARGE SCALE GENOMIC DNA]</scope>
    <source>
        <strain evidence="7 8">CCUG 70867</strain>
    </source>
</reference>
<organism evidence="7 8">
    <name type="scientific">Streptococcus panodentis</name>
    <dbReference type="NCBI Taxonomy" id="1581472"/>
    <lineage>
        <taxon>Bacteria</taxon>
        <taxon>Bacillati</taxon>
        <taxon>Bacillota</taxon>
        <taxon>Bacilli</taxon>
        <taxon>Lactobacillales</taxon>
        <taxon>Streptococcaceae</taxon>
        <taxon>Streptococcus</taxon>
    </lineage>
</organism>
<comment type="subcellular location">
    <subcellularLocation>
        <location evidence="1">Membrane</location>
        <topology evidence="1">Multi-pass membrane protein</topology>
    </subcellularLocation>
</comment>
<accession>A0ABS5AXF8</accession>
<evidence type="ECO:0000256" key="2">
    <source>
        <dbReference type="ARBA" id="ARBA00010350"/>
    </source>
</evidence>
<dbReference type="Pfam" id="PF01027">
    <property type="entry name" value="Bax1-I"/>
    <property type="match status" value="1"/>
</dbReference>
<evidence type="ECO:0000256" key="3">
    <source>
        <dbReference type="ARBA" id="ARBA00022692"/>
    </source>
</evidence>
<evidence type="ECO:0000256" key="4">
    <source>
        <dbReference type="ARBA" id="ARBA00022989"/>
    </source>
</evidence>
<comment type="similarity">
    <text evidence="2 6">Belongs to the BI1 family.</text>
</comment>
<dbReference type="EMBL" id="QFAY01000014">
    <property type="protein sequence ID" value="MBP2621210.1"/>
    <property type="molecule type" value="Genomic_DNA"/>
</dbReference>
<gene>
    <name evidence="7" type="ORF">DHL47_07760</name>
</gene>
<evidence type="ECO:0000256" key="1">
    <source>
        <dbReference type="ARBA" id="ARBA00004141"/>
    </source>
</evidence>
<keyword evidence="8" id="KW-1185">Reference proteome</keyword>
<evidence type="ECO:0000256" key="6">
    <source>
        <dbReference type="RuleBase" id="RU004379"/>
    </source>
</evidence>
<feature type="transmembrane region" description="Helical" evidence="6">
    <location>
        <begin position="80"/>
        <end position="102"/>
    </location>
</feature>
<dbReference type="CDD" id="cd10432">
    <property type="entry name" value="BI-1-like_bacterial"/>
    <property type="match status" value="1"/>
</dbReference>
<evidence type="ECO:0000313" key="7">
    <source>
        <dbReference type="EMBL" id="MBP2621210.1"/>
    </source>
</evidence>
<feature type="transmembrane region" description="Helical" evidence="6">
    <location>
        <begin position="164"/>
        <end position="180"/>
    </location>
</feature>
<name>A0ABS5AXF8_9STRE</name>
<protein>
    <submittedName>
        <fullName evidence="7">BAX inhibitor (BI)-1/YccA family protein</fullName>
    </submittedName>
</protein>
<proteinExistence type="inferred from homology"/>
<dbReference type="PANTHER" id="PTHR23291:SF50">
    <property type="entry name" value="PROTEIN LIFEGUARD 4"/>
    <property type="match status" value="1"/>
</dbReference>
<dbReference type="InterPro" id="IPR006214">
    <property type="entry name" value="Bax_inhibitor_1-related"/>
</dbReference>
<feature type="transmembrane region" description="Helical" evidence="6">
    <location>
        <begin position="19"/>
        <end position="41"/>
    </location>
</feature>
<feature type="transmembrane region" description="Helical" evidence="6">
    <location>
        <begin position="200"/>
        <end position="220"/>
    </location>
</feature>
<evidence type="ECO:0000256" key="5">
    <source>
        <dbReference type="ARBA" id="ARBA00023136"/>
    </source>
</evidence>
<evidence type="ECO:0000313" key="8">
    <source>
        <dbReference type="Proteomes" id="UP001519349"/>
    </source>
</evidence>
<feature type="transmembrane region" description="Helical" evidence="6">
    <location>
        <begin position="135"/>
        <end position="157"/>
    </location>
</feature>
<feature type="transmembrane region" description="Helical" evidence="6">
    <location>
        <begin position="53"/>
        <end position="74"/>
    </location>
</feature>
<keyword evidence="3 6" id="KW-0812">Transmembrane</keyword>
<comment type="caution">
    <text evidence="7">The sequence shown here is derived from an EMBL/GenBank/DDBJ whole genome shotgun (WGS) entry which is preliminary data.</text>
</comment>
<dbReference type="RefSeq" id="WP_209551441.1">
    <property type="nucleotide sequence ID" value="NZ_QFAY01000014.1"/>
</dbReference>
<sequence>MNHTIIHDKTDVNTFYAKIYSLVGIGLGISAFVSALMLTLFQDVIISVLTGSIWIFYAAGAAELILVLVASGMALRNSSAALPIFLLYSGLNGFTLSIIMALYTQSTVLSAFVTATIMFFIMAFIGKVTKKDLSGIGKACMAALIGLIAAGLVNIFLQSSMMDFITSIIGVVVFSGLIAWDNQKIRYVYEQTNGNPGNGWAVSLALSLYLDFINLFLNLLRIFGRRD</sequence>
<keyword evidence="5 6" id="KW-0472">Membrane</keyword>
<dbReference type="PANTHER" id="PTHR23291">
    <property type="entry name" value="BAX INHIBITOR-RELATED"/>
    <property type="match status" value="1"/>
</dbReference>
<feature type="transmembrane region" description="Helical" evidence="6">
    <location>
        <begin position="109"/>
        <end position="129"/>
    </location>
</feature>